<gene>
    <name evidence="3" type="primary">pdaB</name>
    <name evidence="3" type="ORF">LSG31_06735</name>
</gene>
<name>A0ABY4CN69_9BACL</name>
<organism evidence="3 4">
    <name type="scientific">Fodinisporobacter ferrooxydans</name>
    <dbReference type="NCBI Taxonomy" id="2901836"/>
    <lineage>
        <taxon>Bacteria</taxon>
        <taxon>Bacillati</taxon>
        <taxon>Bacillota</taxon>
        <taxon>Bacilli</taxon>
        <taxon>Bacillales</taxon>
        <taxon>Alicyclobacillaceae</taxon>
        <taxon>Fodinisporobacter</taxon>
    </lineage>
</organism>
<dbReference type="Gene3D" id="3.20.20.370">
    <property type="entry name" value="Glycoside hydrolase/deacetylase"/>
    <property type="match status" value="1"/>
</dbReference>
<dbReference type="InterPro" id="IPR014132">
    <property type="entry name" value="PdaB-like"/>
</dbReference>
<dbReference type="InterPro" id="IPR002509">
    <property type="entry name" value="NODB_dom"/>
</dbReference>
<proteinExistence type="predicted"/>
<reference evidence="3" key="1">
    <citation type="submission" date="2021-12" db="EMBL/GenBank/DDBJ databases">
        <title>Alicyclobacillaceae gen. nov., sp. nov., isolated from chalcocite enrichment system.</title>
        <authorList>
            <person name="Jiang Z."/>
        </authorList>
    </citation>
    <scope>NUCLEOTIDE SEQUENCE</scope>
    <source>
        <strain evidence="3">MYW30-H2</strain>
    </source>
</reference>
<dbReference type="NCBIfam" id="TIGR02764">
    <property type="entry name" value="spore_ybaN_pdaB"/>
    <property type="match status" value="1"/>
</dbReference>
<protein>
    <submittedName>
        <fullName evidence="3">Polysaccharide deacetylase family sporulation protein PdaB</fullName>
    </submittedName>
</protein>
<feature type="transmembrane region" description="Helical" evidence="1">
    <location>
        <begin position="7"/>
        <end position="27"/>
    </location>
</feature>
<evidence type="ECO:0000259" key="2">
    <source>
        <dbReference type="PROSITE" id="PS51677"/>
    </source>
</evidence>
<dbReference type="EMBL" id="CP089291">
    <property type="protein sequence ID" value="UOF91930.1"/>
    <property type="molecule type" value="Genomic_DNA"/>
</dbReference>
<evidence type="ECO:0000313" key="3">
    <source>
        <dbReference type="EMBL" id="UOF91930.1"/>
    </source>
</evidence>
<keyword evidence="1" id="KW-0472">Membrane</keyword>
<dbReference type="Pfam" id="PF01522">
    <property type="entry name" value="Polysacc_deac_1"/>
    <property type="match status" value="1"/>
</dbReference>
<keyword evidence="1" id="KW-1133">Transmembrane helix</keyword>
<dbReference type="Proteomes" id="UP000830167">
    <property type="component" value="Chromosome"/>
</dbReference>
<sequence length="256" mass="28562">MYVNNKKWYGICCFIILFLSLVILPIVPQTIDAKTKSVAEDTYQAPKAPTAIYQVNTTKKMVALTFDISWGEKTPGPVLDVLQAKKLNKATFFLSGPWTLQHAEIAKRIKDMGFEIGSHGHAHKNFSEFDDAWIDGQVRKAQEAIYQVTGVKTTLIRTPNGDFNKRVLTKLNAMGYKVIQWKTDSLDWKNPGVSTIVQRVVTKAVPGDIILMHASDSCKQTVQALPTIIDGLRQKGYQFVTVSELLSEANISSKES</sequence>
<evidence type="ECO:0000313" key="4">
    <source>
        <dbReference type="Proteomes" id="UP000830167"/>
    </source>
</evidence>
<dbReference type="InterPro" id="IPR011330">
    <property type="entry name" value="Glyco_hydro/deAcase_b/a-brl"/>
</dbReference>
<keyword evidence="1" id="KW-0812">Transmembrane</keyword>
<dbReference type="InterPro" id="IPR050248">
    <property type="entry name" value="Polysacc_deacetylase_ArnD"/>
</dbReference>
<dbReference type="PROSITE" id="PS51677">
    <property type="entry name" value="NODB"/>
    <property type="match status" value="1"/>
</dbReference>
<dbReference type="PANTHER" id="PTHR10587">
    <property type="entry name" value="GLYCOSYL TRANSFERASE-RELATED"/>
    <property type="match status" value="1"/>
</dbReference>
<feature type="domain" description="NodB homology" evidence="2">
    <location>
        <begin position="60"/>
        <end position="240"/>
    </location>
</feature>
<dbReference type="PANTHER" id="PTHR10587:SF128">
    <property type="entry name" value="POLYSACCHARIDE DEACETYLASE PDAB-RELATED"/>
    <property type="match status" value="1"/>
</dbReference>
<keyword evidence="4" id="KW-1185">Reference proteome</keyword>
<evidence type="ECO:0000256" key="1">
    <source>
        <dbReference type="SAM" id="Phobius"/>
    </source>
</evidence>
<dbReference type="SUPFAM" id="SSF88713">
    <property type="entry name" value="Glycoside hydrolase/deacetylase"/>
    <property type="match status" value="1"/>
</dbReference>
<accession>A0ABY4CN69</accession>
<dbReference type="RefSeq" id="WP_347438620.1">
    <property type="nucleotide sequence ID" value="NZ_CP089291.1"/>
</dbReference>